<dbReference type="EMBL" id="LUGG01000001">
    <property type="protein sequence ID" value="OBZ78585.1"/>
    <property type="molecule type" value="Genomic_DNA"/>
</dbReference>
<dbReference type="AlphaFoldDB" id="A0A1C7MNW2"/>
<feature type="compositionally biased region" description="Basic and acidic residues" evidence="1">
    <location>
        <begin position="85"/>
        <end position="101"/>
    </location>
</feature>
<accession>A0A1C7MNW2</accession>
<name>A0A1C7MNW2_GRIFR</name>
<dbReference type="Proteomes" id="UP000092993">
    <property type="component" value="Unassembled WGS sequence"/>
</dbReference>
<comment type="caution">
    <text evidence="2">The sequence shown here is derived from an EMBL/GenBank/DDBJ whole genome shotgun (WGS) entry which is preliminary data.</text>
</comment>
<proteinExistence type="predicted"/>
<feature type="region of interest" description="Disordered" evidence="1">
    <location>
        <begin position="85"/>
        <end position="104"/>
    </location>
</feature>
<organism evidence="2 3">
    <name type="scientific">Grifola frondosa</name>
    <name type="common">Maitake</name>
    <name type="synonym">Polyporus frondosus</name>
    <dbReference type="NCBI Taxonomy" id="5627"/>
    <lineage>
        <taxon>Eukaryota</taxon>
        <taxon>Fungi</taxon>
        <taxon>Dikarya</taxon>
        <taxon>Basidiomycota</taxon>
        <taxon>Agaricomycotina</taxon>
        <taxon>Agaricomycetes</taxon>
        <taxon>Polyporales</taxon>
        <taxon>Grifolaceae</taxon>
        <taxon>Grifola</taxon>
    </lineage>
</organism>
<reference evidence="2 3" key="1">
    <citation type="submission" date="2016-03" db="EMBL/GenBank/DDBJ databases">
        <title>Whole genome sequencing of Grifola frondosa 9006-11.</title>
        <authorList>
            <person name="Min B."/>
            <person name="Park H."/>
            <person name="Kim J.-G."/>
            <person name="Cho H."/>
            <person name="Oh Y.-L."/>
            <person name="Kong W.-S."/>
            <person name="Choi I.-G."/>
        </authorList>
    </citation>
    <scope>NUCLEOTIDE SEQUENCE [LARGE SCALE GENOMIC DNA]</scope>
    <source>
        <strain evidence="2 3">9006-11</strain>
    </source>
</reference>
<dbReference type="OMA" id="TIVITPC"/>
<evidence type="ECO:0000313" key="3">
    <source>
        <dbReference type="Proteomes" id="UP000092993"/>
    </source>
</evidence>
<keyword evidence="3" id="KW-1185">Reference proteome</keyword>
<sequence>MLARFSRAAVRAWTSTLENDRSVEVEDVLYVNVEEFCDMVLPLPEIPWSRMVDVCARTVTPVYRVVRSTLHDDMENLAQMFVELDMRQPERPPPRDTDNKTETAMQEAEVINSRFAVPVIFQSSDPSIPSIVITPCASQPRETDCLLPYQDVAFGNRLAVPTHPRWNYKDGHWHAVLPSVKEQLSKGMFSRPLSTRRQRACMVSSRTRGSRARLPTSEVVTD</sequence>
<gene>
    <name evidence="2" type="ORF">A0H81_01253</name>
</gene>
<evidence type="ECO:0000256" key="1">
    <source>
        <dbReference type="SAM" id="MobiDB-lite"/>
    </source>
</evidence>
<dbReference type="OrthoDB" id="3260913at2759"/>
<evidence type="ECO:0000313" key="2">
    <source>
        <dbReference type="EMBL" id="OBZ78585.1"/>
    </source>
</evidence>
<protein>
    <submittedName>
        <fullName evidence="2">Uncharacterized protein</fullName>
    </submittedName>
</protein>